<dbReference type="RefSeq" id="WP_114438195.1">
    <property type="nucleotide sequence ID" value="NZ_QPIZ01000056.1"/>
</dbReference>
<gene>
    <name evidence="1" type="ORF">DFO77_1561</name>
</gene>
<keyword evidence="2" id="KW-1185">Reference proteome</keyword>
<dbReference type="AlphaFoldDB" id="A0A368UIX7"/>
<reference evidence="1 2" key="1">
    <citation type="submission" date="2018-07" db="EMBL/GenBank/DDBJ databases">
        <title>Freshwater and sediment microbial communities from various areas in North America, analyzing microbe dynamics in response to fracking.</title>
        <authorList>
            <person name="Lamendella R."/>
        </authorList>
    </citation>
    <scope>NUCLEOTIDE SEQUENCE [LARGE SCALE GENOMIC DNA]</scope>
    <source>
        <strain evidence="1 2">160A</strain>
    </source>
</reference>
<dbReference type="EMBL" id="QPIZ01000056">
    <property type="protein sequence ID" value="RCW21178.1"/>
    <property type="molecule type" value="Genomic_DNA"/>
</dbReference>
<sequence length="167" mass="19294">MEENTNKSANYALLEERLKRLDRKDFDWSAWKRGTLLVLEKIFGKESLYLKELESTDYHYNSWSLRDTAGSEDPVKASVRELLNICLTDAEHQKQHLPSNQTNVKSDQLKEIINQFLNNATLSEIKNIATSDAPEISKEEQIQKIISDKIPRYQTALLGKILLWASQ</sequence>
<proteinExistence type="predicted"/>
<organism evidence="1 2">
    <name type="scientific">Marinilabilia salmonicolor</name>
    <dbReference type="NCBI Taxonomy" id="989"/>
    <lineage>
        <taxon>Bacteria</taxon>
        <taxon>Pseudomonadati</taxon>
        <taxon>Bacteroidota</taxon>
        <taxon>Bacteroidia</taxon>
        <taxon>Marinilabiliales</taxon>
        <taxon>Marinilabiliaceae</taxon>
        <taxon>Marinilabilia</taxon>
    </lineage>
</organism>
<accession>A0A368UIX7</accession>
<evidence type="ECO:0000313" key="2">
    <source>
        <dbReference type="Proteomes" id="UP000252733"/>
    </source>
</evidence>
<evidence type="ECO:0000313" key="1">
    <source>
        <dbReference type="EMBL" id="RCW21178.1"/>
    </source>
</evidence>
<name>A0A368UIX7_9BACT</name>
<protein>
    <submittedName>
        <fullName evidence="1">Uncharacterized protein</fullName>
    </submittedName>
</protein>
<dbReference type="Proteomes" id="UP000252733">
    <property type="component" value="Unassembled WGS sequence"/>
</dbReference>
<comment type="caution">
    <text evidence="1">The sequence shown here is derived from an EMBL/GenBank/DDBJ whole genome shotgun (WGS) entry which is preliminary data.</text>
</comment>